<proteinExistence type="predicted"/>
<name>A0A944CH13_9HYPH</name>
<feature type="region of interest" description="Disordered" evidence="1">
    <location>
        <begin position="1"/>
        <end position="72"/>
    </location>
</feature>
<organism evidence="2 3">
    <name type="scientific">Roseibium polysiphoniae</name>
    <dbReference type="NCBI Taxonomy" id="2571221"/>
    <lineage>
        <taxon>Bacteria</taxon>
        <taxon>Pseudomonadati</taxon>
        <taxon>Pseudomonadota</taxon>
        <taxon>Alphaproteobacteria</taxon>
        <taxon>Hyphomicrobiales</taxon>
        <taxon>Stappiaceae</taxon>
        <taxon>Roseibium</taxon>
    </lineage>
</organism>
<dbReference type="Proteomes" id="UP000705379">
    <property type="component" value="Unassembled WGS sequence"/>
</dbReference>
<reference evidence="2" key="1">
    <citation type="submission" date="2018-08" db="EMBL/GenBank/DDBJ databases">
        <authorList>
            <person name="Jin W."/>
            <person name="Wang H."/>
            <person name="Yang Y."/>
            <person name="Li M."/>
            <person name="Liu J."/>
        </authorList>
    </citation>
    <scope>NUCLEOTIDE SEQUENCE</scope>
    <source>
        <strain evidence="2">AESS21</strain>
    </source>
</reference>
<comment type="caution">
    <text evidence="2">The sequence shown here is derived from an EMBL/GenBank/DDBJ whole genome shotgun (WGS) entry which is preliminary data.</text>
</comment>
<protein>
    <submittedName>
        <fullName evidence="2">Uncharacterized protein</fullName>
    </submittedName>
</protein>
<accession>A0A944CH13</accession>
<evidence type="ECO:0000256" key="1">
    <source>
        <dbReference type="SAM" id="MobiDB-lite"/>
    </source>
</evidence>
<evidence type="ECO:0000313" key="3">
    <source>
        <dbReference type="Proteomes" id="UP000705379"/>
    </source>
</evidence>
<sequence length="72" mass="7893">MVEAPKKPGHLSTSGNKAPRSRGFLSHGSSASQREEKPKRSSGTLRHGEVNDASPRELDAPKPRRPYSLDEK</sequence>
<gene>
    <name evidence="2" type="ORF">DYI23_19475</name>
</gene>
<dbReference type="AlphaFoldDB" id="A0A944CH13"/>
<dbReference type="EMBL" id="QTKU01000005">
    <property type="protein sequence ID" value="MBS8262415.1"/>
    <property type="molecule type" value="Genomic_DNA"/>
</dbReference>
<evidence type="ECO:0000313" key="2">
    <source>
        <dbReference type="EMBL" id="MBS8262415.1"/>
    </source>
</evidence>
<feature type="compositionally biased region" description="Basic and acidic residues" evidence="1">
    <location>
        <begin position="46"/>
        <end position="72"/>
    </location>
</feature>
<reference evidence="2" key="2">
    <citation type="journal article" date="2021" name="Microorganisms">
        <title>Bacterial Dimethylsulfoniopropionate Biosynthesis in the East China Sea.</title>
        <authorList>
            <person name="Liu J."/>
            <person name="Zhang Y."/>
            <person name="Liu J."/>
            <person name="Zhong H."/>
            <person name="Williams B.T."/>
            <person name="Zheng Y."/>
            <person name="Curson A.R.J."/>
            <person name="Sun C."/>
            <person name="Sun H."/>
            <person name="Song D."/>
            <person name="Wagner Mackenzie B."/>
            <person name="Bermejo Martinez A."/>
            <person name="Todd J.D."/>
            <person name="Zhang X.H."/>
        </authorList>
    </citation>
    <scope>NUCLEOTIDE SEQUENCE</scope>
    <source>
        <strain evidence="2">AESS21</strain>
    </source>
</reference>